<dbReference type="GO" id="GO:0071949">
    <property type="term" value="F:FAD binding"/>
    <property type="evidence" value="ECO:0007669"/>
    <property type="project" value="InterPro"/>
</dbReference>
<reference evidence="15 16" key="1">
    <citation type="journal article" date="2016" name="Nat. Commun.">
        <title>Thousands of microbial genomes shed light on interconnected biogeochemical processes in an aquifer system.</title>
        <authorList>
            <person name="Anantharaman K."/>
            <person name="Brown C.T."/>
            <person name="Hug L.A."/>
            <person name="Sharon I."/>
            <person name="Castelle C.J."/>
            <person name="Probst A.J."/>
            <person name="Thomas B.C."/>
            <person name="Singh A."/>
            <person name="Wilkins M.J."/>
            <person name="Karaoz U."/>
            <person name="Brodie E.L."/>
            <person name="Williams K.H."/>
            <person name="Hubbard S.S."/>
            <person name="Banfield J.F."/>
        </authorList>
    </citation>
    <scope>NUCLEOTIDE SEQUENCE [LARGE SCALE GENOMIC DNA]</scope>
</reference>
<evidence type="ECO:0000256" key="1">
    <source>
        <dbReference type="ARBA" id="ARBA00001974"/>
    </source>
</evidence>
<evidence type="ECO:0000256" key="8">
    <source>
        <dbReference type="ARBA" id="ARBA00023014"/>
    </source>
</evidence>
<dbReference type="AlphaFoldDB" id="A0A1F6GF92"/>
<keyword evidence="3" id="KW-0285">Flavoprotein</keyword>
<evidence type="ECO:0000256" key="4">
    <source>
        <dbReference type="ARBA" id="ARBA00022723"/>
    </source>
</evidence>
<dbReference type="InterPro" id="IPR004113">
    <property type="entry name" value="FAD-bd_oxidored_4_C"/>
</dbReference>
<keyword evidence="8" id="KW-0411">Iron-sulfur</keyword>
<dbReference type="InterPro" id="IPR016169">
    <property type="entry name" value="FAD-bd_PCMH_sub2"/>
</dbReference>
<dbReference type="Pfam" id="PF01565">
    <property type="entry name" value="FAD_binding_4"/>
    <property type="match status" value="1"/>
</dbReference>
<keyword evidence="7" id="KW-0408">Iron</keyword>
<name>A0A1F6GF92_9PROT</name>
<dbReference type="Gene3D" id="3.30.70.2740">
    <property type="match status" value="1"/>
</dbReference>
<evidence type="ECO:0000313" key="16">
    <source>
        <dbReference type="Proteomes" id="UP000178449"/>
    </source>
</evidence>
<dbReference type="GO" id="GO:0051990">
    <property type="term" value="F:(R)-2-hydroxyglutarate dehydrogenase activity"/>
    <property type="evidence" value="ECO:0007669"/>
    <property type="project" value="UniProtKB-EC"/>
</dbReference>
<comment type="cofactor">
    <cofactor evidence="1">
        <name>FAD</name>
        <dbReference type="ChEBI" id="CHEBI:57692"/>
    </cofactor>
</comment>
<gene>
    <name evidence="15" type="ORF">A2527_04150</name>
</gene>
<dbReference type="InterPro" id="IPR016164">
    <property type="entry name" value="FAD-linked_Oxase-like_C"/>
</dbReference>
<dbReference type="InterPro" id="IPR016166">
    <property type="entry name" value="FAD-bd_PCMH"/>
</dbReference>
<dbReference type="SUPFAM" id="SSF55103">
    <property type="entry name" value="FAD-linked oxidases, C-terminal domain"/>
    <property type="match status" value="1"/>
</dbReference>
<keyword evidence="4" id="KW-0479">Metal-binding</keyword>
<dbReference type="GO" id="GO:0004458">
    <property type="term" value="F:D-lactate dehydrogenase (cytochrome) activity"/>
    <property type="evidence" value="ECO:0007669"/>
    <property type="project" value="TreeGrafter"/>
</dbReference>
<comment type="catalytic activity">
    <reaction evidence="10">
        <text>(R)-2-hydroxyglutarate + A = 2-oxoglutarate + AH2</text>
        <dbReference type="Rhea" id="RHEA:38295"/>
        <dbReference type="ChEBI" id="CHEBI:13193"/>
        <dbReference type="ChEBI" id="CHEBI:15801"/>
        <dbReference type="ChEBI" id="CHEBI:16810"/>
        <dbReference type="ChEBI" id="CHEBI:17499"/>
        <dbReference type="EC" id="1.1.99.39"/>
    </reaction>
    <physiologicalReaction direction="left-to-right" evidence="10">
        <dbReference type="Rhea" id="RHEA:38296"/>
    </physiologicalReaction>
</comment>
<evidence type="ECO:0000256" key="10">
    <source>
        <dbReference type="ARBA" id="ARBA00051291"/>
    </source>
</evidence>
<evidence type="ECO:0000256" key="2">
    <source>
        <dbReference type="ARBA" id="ARBA00022485"/>
    </source>
</evidence>
<dbReference type="EMBL" id="MFNE01000010">
    <property type="protein sequence ID" value="OGG96754.1"/>
    <property type="molecule type" value="Genomic_DNA"/>
</dbReference>
<dbReference type="GO" id="GO:1903457">
    <property type="term" value="P:lactate catabolic process"/>
    <property type="evidence" value="ECO:0007669"/>
    <property type="project" value="TreeGrafter"/>
</dbReference>
<dbReference type="SUPFAM" id="SSF56176">
    <property type="entry name" value="FAD-binding/transporter-associated domain-like"/>
    <property type="match status" value="1"/>
</dbReference>
<dbReference type="Gene3D" id="1.10.45.10">
    <property type="entry name" value="Vanillyl-alcohol Oxidase, Chain A, domain 4"/>
    <property type="match status" value="1"/>
</dbReference>
<dbReference type="PANTHER" id="PTHR11748">
    <property type="entry name" value="D-LACTATE DEHYDROGENASE"/>
    <property type="match status" value="1"/>
</dbReference>
<dbReference type="GO" id="GO:0046872">
    <property type="term" value="F:metal ion binding"/>
    <property type="evidence" value="ECO:0007669"/>
    <property type="project" value="UniProtKB-KW"/>
</dbReference>
<dbReference type="STRING" id="1817772.A2527_04150"/>
<keyword evidence="5" id="KW-0274">FAD</keyword>
<dbReference type="PROSITE" id="PS51387">
    <property type="entry name" value="FAD_PCMH"/>
    <property type="match status" value="1"/>
</dbReference>
<dbReference type="FunFam" id="3.30.70.2740:FF:000003">
    <property type="entry name" value="Oxidoreductase, FAD-binding, putative"/>
    <property type="match status" value="1"/>
</dbReference>
<evidence type="ECO:0000256" key="5">
    <source>
        <dbReference type="ARBA" id="ARBA00022827"/>
    </source>
</evidence>
<dbReference type="Proteomes" id="UP000178449">
    <property type="component" value="Unassembled WGS sequence"/>
</dbReference>
<evidence type="ECO:0000256" key="7">
    <source>
        <dbReference type="ARBA" id="ARBA00023004"/>
    </source>
</evidence>
<comment type="caution">
    <text evidence="15">The sequence shown here is derived from an EMBL/GenBank/DDBJ whole genome shotgun (WGS) entry which is preliminary data.</text>
</comment>
<dbReference type="InterPro" id="IPR016171">
    <property type="entry name" value="Vanillyl_alc_oxidase_C-sub2"/>
</dbReference>
<evidence type="ECO:0000256" key="12">
    <source>
        <dbReference type="ARBA" id="ARBA00067680"/>
    </source>
</evidence>
<evidence type="ECO:0000256" key="9">
    <source>
        <dbReference type="ARBA" id="ARBA00039003"/>
    </source>
</evidence>
<dbReference type="PROSITE" id="PS00198">
    <property type="entry name" value="4FE4S_FER_1"/>
    <property type="match status" value="1"/>
</dbReference>
<proteinExistence type="inferred from homology"/>
<evidence type="ECO:0000259" key="13">
    <source>
        <dbReference type="PROSITE" id="PS51379"/>
    </source>
</evidence>
<evidence type="ECO:0000256" key="6">
    <source>
        <dbReference type="ARBA" id="ARBA00023002"/>
    </source>
</evidence>
<dbReference type="InterPro" id="IPR036318">
    <property type="entry name" value="FAD-bd_PCMH-like_sf"/>
</dbReference>
<dbReference type="InterPro" id="IPR017900">
    <property type="entry name" value="4Fe4S_Fe_S_CS"/>
</dbReference>
<evidence type="ECO:0000313" key="15">
    <source>
        <dbReference type="EMBL" id="OGG96754.1"/>
    </source>
</evidence>
<dbReference type="PANTHER" id="PTHR11748:SF119">
    <property type="entry name" value="D-2-HYDROXYGLUTARATE DEHYDROGENASE"/>
    <property type="match status" value="1"/>
</dbReference>
<accession>A0A1F6GF92</accession>
<evidence type="ECO:0000256" key="3">
    <source>
        <dbReference type="ARBA" id="ARBA00022630"/>
    </source>
</evidence>
<dbReference type="PROSITE" id="PS51379">
    <property type="entry name" value="4FE4S_FER_2"/>
    <property type="match status" value="1"/>
</dbReference>
<keyword evidence="6" id="KW-0560">Oxidoreductase</keyword>
<sequence length="1007" mass="111853">MIPRLGRRIPPTPQTVVFLKALETAGFKGEMETNWGERLVAGTDNSIYQLFPQAILYPTDYKDLKLVTKLLGDPRFFEISITAKGGGTGTNGQSLTAGITLDLGRHMTRILEINLTEGFVRVEPGLVLDQLNKALAPLGFFFAPTLSTSSRATLGGMISTDACGKGSRIYGKTSDHILELDCLLAGGGRFLTAIDNDEGWESKRLGDQGHLYKLIDQILARSHESITRLPQLDRFVSGYNLTKLHDCHENHKSLNYLIAGSEGTLVVVAEAKLKILPLVKNKGLLAICYNDFDQALADAEALVARGPAAIETIDGKILGLARLDEIIHKVGHMIGGPEVKGLNLVEFIGETKEQLEAQMAPLQALLEQRGSNYYRAQNTKEIADLWELRKKGVGLLGNASGKRRPIAFVEDTVVPPQHLAAYIKEFRALLESHGLEYGMFGHVDVGCLHVRPALDLRDPKDESLMLTITTQVADLVQKYGGVIWGEHGKGFRSELTEKYFGPQLYNELRRIKGAFDPRNQLNPGKIATAWGTDLELVKVDGPKRGHWDRQIAPNYQVEFEKVITCNGNGACYTPEPATIMCPSAKAWADRRHSPKGRAALMREWLRRLSLKKYDLNGPRPRISQPLWLLLNGLAKRLGVYDFSHEVAHSLAGCLACKACATACPIKVDIPQLKPRFLEAYHRRYPRPISDYLAANLEEVTAFQAQFPALSRQIGGSKWFKWLLLRQAGIVDPPKVSRHPVPLRVKWGALSVLNPQEPPSGLDPKRDVLLVQDSFTSFFEAQLVSTLARLFKDLGYQLWLLPFFPNGKALQVKGFLAQFKTQAQANHWVLNRAAGLGLPMIGLEPATTLTYRDEYPKILGLKETGYQVQLVQEFLVTSHVDWAARLPSLGKAPSQYRLLGHCTEKSLAPQAEAQWETLFSLFGLEIKALGVGCCGMSGMFGHERAHYDESRRVYELSWQAQLAAQRPENEVLLATGYSCRSQVRRFEGRQLAHPIEALAARLGNSCEE</sequence>
<feature type="domain" description="FAD-binding PCMH-type" evidence="14">
    <location>
        <begin position="48"/>
        <end position="278"/>
    </location>
</feature>
<dbReference type="EC" id="1.1.99.39" evidence="9"/>
<organism evidence="15 16">
    <name type="scientific">Candidatus Lambdaproteobacteria bacterium RIFOXYD2_FULL_50_16</name>
    <dbReference type="NCBI Taxonomy" id="1817772"/>
    <lineage>
        <taxon>Bacteria</taxon>
        <taxon>Pseudomonadati</taxon>
        <taxon>Pseudomonadota</taxon>
        <taxon>Candidatus Lambdaproteobacteria</taxon>
    </lineage>
</organism>
<dbReference type="Gene3D" id="3.30.465.10">
    <property type="match status" value="1"/>
</dbReference>
<evidence type="ECO:0000259" key="14">
    <source>
        <dbReference type="PROSITE" id="PS51387"/>
    </source>
</evidence>
<evidence type="ECO:0000256" key="11">
    <source>
        <dbReference type="ARBA" id="ARBA00060924"/>
    </source>
</evidence>
<dbReference type="Pfam" id="PF02913">
    <property type="entry name" value="FAD-oxidase_C"/>
    <property type="match status" value="1"/>
</dbReference>
<protein>
    <recommendedName>
        <fullName evidence="12">D-2-hydroxyglutarate dehydrogenase</fullName>
        <ecNumber evidence="9">1.1.99.39</ecNumber>
    </recommendedName>
</protein>
<dbReference type="InterPro" id="IPR017896">
    <property type="entry name" value="4Fe4S_Fe-S-bd"/>
</dbReference>
<dbReference type="GO" id="GO:0051539">
    <property type="term" value="F:4 iron, 4 sulfur cluster binding"/>
    <property type="evidence" value="ECO:0007669"/>
    <property type="project" value="UniProtKB-KW"/>
</dbReference>
<feature type="domain" description="4Fe-4S ferredoxin-type" evidence="13">
    <location>
        <begin position="644"/>
        <end position="675"/>
    </location>
</feature>
<dbReference type="InterPro" id="IPR006094">
    <property type="entry name" value="Oxid_FAD_bind_N"/>
</dbReference>
<comment type="similarity">
    <text evidence="11">In the N-terminal section; belongs to the FAD-binding oxidoreductase/transferase type 4 family.</text>
</comment>
<dbReference type="SUPFAM" id="SSF46548">
    <property type="entry name" value="alpha-helical ferredoxin"/>
    <property type="match status" value="1"/>
</dbReference>
<keyword evidence="2" id="KW-0004">4Fe-4S</keyword>
<dbReference type="GO" id="GO:0008720">
    <property type="term" value="F:D-lactate dehydrogenase (NAD+) activity"/>
    <property type="evidence" value="ECO:0007669"/>
    <property type="project" value="TreeGrafter"/>
</dbReference>